<dbReference type="InterPro" id="IPR038352">
    <property type="entry name" value="Imelysin_sf"/>
</dbReference>
<dbReference type="InterPro" id="IPR008972">
    <property type="entry name" value="Cupredoxin"/>
</dbReference>
<dbReference type="InterPro" id="IPR018976">
    <property type="entry name" value="Imelysin-like"/>
</dbReference>
<dbReference type="AlphaFoldDB" id="A0AA41QJ32"/>
<keyword evidence="4" id="KW-1133">Transmembrane helix</keyword>
<reference evidence="7" key="1">
    <citation type="submission" date="2022-03" db="EMBL/GenBank/DDBJ databases">
        <title>The complete genome sequence of a Methyloterrigena soli.</title>
        <authorList>
            <person name="Zi Z."/>
        </authorList>
    </citation>
    <scope>NUCLEOTIDE SEQUENCE</scope>
    <source>
        <strain evidence="7">M48</strain>
    </source>
</reference>
<evidence type="ECO:0000256" key="3">
    <source>
        <dbReference type="ARBA" id="ARBA00022729"/>
    </source>
</evidence>
<dbReference type="InterPro" id="IPR028096">
    <property type="entry name" value="EfeO_Cupredoxin"/>
</dbReference>
<feature type="domain" description="EfeO-type cupredoxin-like" evidence="6">
    <location>
        <begin position="29"/>
        <end position="135"/>
    </location>
</feature>
<evidence type="ECO:0000256" key="4">
    <source>
        <dbReference type="SAM" id="Phobius"/>
    </source>
</evidence>
<dbReference type="PANTHER" id="PTHR39192:SF1">
    <property type="entry name" value="IRON UPTAKE SYSTEM COMPONENT EFEO"/>
    <property type="match status" value="1"/>
</dbReference>
<accession>A0AA41QJ32</accession>
<proteinExistence type="inferred from homology"/>
<name>A0AA41QJ32_9HYPH</name>
<dbReference type="Proteomes" id="UP001156140">
    <property type="component" value="Unassembled WGS sequence"/>
</dbReference>
<keyword evidence="3" id="KW-0732">Signal</keyword>
<feature type="domain" description="Imelysin-like" evidence="5">
    <location>
        <begin position="159"/>
        <end position="372"/>
    </location>
</feature>
<dbReference type="EMBL" id="JALAZD010000001">
    <property type="protein sequence ID" value="MCI0125393.1"/>
    <property type="molecule type" value="Genomic_DNA"/>
</dbReference>
<dbReference type="Gene3D" id="1.20.1420.20">
    <property type="entry name" value="M75 peptidase, HXXE motif"/>
    <property type="match status" value="1"/>
</dbReference>
<dbReference type="Pfam" id="PF13473">
    <property type="entry name" value="Cupredoxin_1"/>
    <property type="match status" value="1"/>
</dbReference>
<evidence type="ECO:0000256" key="2">
    <source>
        <dbReference type="ARBA" id="ARBA00005989"/>
    </source>
</evidence>
<dbReference type="Pfam" id="PF09375">
    <property type="entry name" value="Peptidase_M75"/>
    <property type="match status" value="1"/>
</dbReference>
<dbReference type="GO" id="GO:0042597">
    <property type="term" value="C:periplasmic space"/>
    <property type="evidence" value="ECO:0007669"/>
    <property type="project" value="UniProtKB-SubCell"/>
</dbReference>
<evidence type="ECO:0000313" key="8">
    <source>
        <dbReference type="Proteomes" id="UP001156140"/>
    </source>
</evidence>
<dbReference type="PANTHER" id="PTHR39192">
    <property type="entry name" value="IRON UPTAKE SYSTEM COMPONENT EFEO"/>
    <property type="match status" value="1"/>
</dbReference>
<feature type="transmembrane region" description="Helical" evidence="4">
    <location>
        <begin position="20"/>
        <end position="39"/>
    </location>
</feature>
<comment type="caution">
    <text evidence="7">The sequence shown here is derived from an EMBL/GenBank/DDBJ whole genome shotgun (WGS) entry which is preliminary data.</text>
</comment>
<evidence type="ECO:0000259" key="5">
    <source>
        <dbReference type="Pfam" id="PF09375"/>
    </source>
</evidence>
<protein>
    <submittedName>
        <fullName evidence="7">Iron uptake system protein EfeO</fullName>
    </submittedName>
</protein>
<comment type="similarity">
    <text evidence="2">Belongs to the EfeM/EfeO family.</text>
</comment>
<sequence>MSTPSASQPHGNPQSGLVRFGLAGAILLVLLGAAAFYYTSTLRGGDDASAKALRVTISANACDPNELTVPAGTTLFEIANASDRAVEWEILDGVMVVEERENIAPGFVQSLSAKLKPGDYAITCGLLSNPRGVLHVTPSAAADAEAAAQPTLTAFIGPLAEYKVFLTLKSNAFVKAVGALADAVTAGDVETAKALYPAARAAYAEIEPEAARFADLHNSIDGIADYLAHREADPAFTGLHRIEYGLFAQNSVDGLASVADKLVADAATLQQRLKEVKTQPADLAGNAERLASVAASAVVAGEDHYANTDLVAIAANVSSMRKIVGLLGPVAPTGAKDIVANLDADVKALEAKLDAWRKGNGFAPYTDASVEARQGLAQGFSTLAEHLGALNAALGLS</sequence>
<gene>
    <name evidence="7" type="primary">efeO</name>
    <name evidence="7" type="ORF">ML536_00980</name>
</gene>
<comment type="subcellular location">
    <subcellularLocation>
        <location evidence="1">Periplasm</location>
    </subcellularLocation>
</comment>
<dbReference type="InterPro" id="IPR053377">
    <property type="entry name" value="Iron_uptake_EfeM/EfeO"/>
</dbReference>
<evidence type="ECO:0000256" key="1">
    <source>
        <dbReference type="ARBA" id="ARBA00004418"/>
    </source>
</evidence>
<dbReference type="Gene3D" id="2.60.40.420">
    <property type="entry name" value="Cupredoxins - blue copper proteins"/>
    <property type="match status" value="1"/>
</dbReference>
<organism evidence="7 8">
    <name type="scientific">Paradevosia shaoguanensis</name>
    <dbReference type="NCBI Taxonomy" id="1335043"/>
    <lineage>
        <taxon>Bacteria</taxon>
        <taxon>Pseudomonadati</taxon>
        <taxon>Pseudomonadota</taxon>
        <taxon>Alphaproteobacteria</taxon>
        <taxon>Hyphomicrobiales</taxon>
        <taxon>Devosiaceae</taxon>
        <taxon>Paradevosia</taxon>
    </lineage>
</organism>
<evidence type="ECO:0000259" key="6">
    <source>
        <dbReference type="Pfam" id="PF13473"/>
    </source>
</evidence>
<dbReference type="NCBIfam" id="NF007697">
    <property type="entry name" value="PRK10378.1"/>
    <property type="match status" value="1"/>
</dbReference>
<keyword evidence="4" id="KW-0472">Membrane</keyword>
<dbReference type="InterPro" id="IPR050894">
    <property type="entry name" value="EfeM/EfeO_iron_uptake"/>
</dbReference>
<dbReference type="CDD" id="cd14656">
    <property type="entry name" value="Imelysin-like_EfeO"/>
    <property type="match status" value="1"/>
</dbReference>
<dbReference type="InterPro" id="IPR034981">
    <property type="entry name" value="Imelysin-like_EfeO/Algp7"/>
</dbReference>
<dbReference type="RefSeq" id="WP_281734633.1">
    <property type="nucleotide sequence ID" value="NZ_JAKETQ010000001.1"/>
</dbReference>
<evidence type="ECO:0000313" key="7">
    <source>
        <dbReference type="EMBL" id="MCI0125393.1"/>
    </source>
</evidence>
<keyword evidence="4" id="KW-0812">Transmembrane</keyword>
<dbReference type="NCBIfam" id="NF041757">
    <property type="entry name" value="EfeO"/>
    <property type="match status" value="1"/>
</dbReference>
<keyword evidence="8" id="KW-1185">Reference proteome</keyword>